<dbReference type="AlphaFoldDB" id="A0A1E5PA61"/>
<evidence type="ECO:0000256" key="3">
    <source>
        <dbReference type="ARBA" id="ARBA00022679"/>
    </source>
</evidence>
<evidence type="ECO:0000259" key="10">
    <source>
        <dbReference type="PROSITE" id="PS50011"/>
    </source>
</evidence>
<feature type="region of interest" description="Disordered" evidence="9">
    <location>
        <begin position="705"/>
        <end position="753"/>
    </location>
</feature>
<evidence type="ECO:0000256" key="1">
    <source>
        <dbReference type="ARBA" id="ARBA00012513"/>
    </source>
</evidence>
<feature type="domain" description="Protein kinase" evidence="10">
    <location>
        <begin position="143"/>
        <end position="402"/>
    </location>
</feature>
<evidence type="ECO:0000256" key="2">
    <source>
        <dbReference type="ARBA" id="ARBA00022527"/>
    </source>
</evidence>
<keyword evidence="2" id="KW-0723">Serine/threonine-protein kinase</keyword>
<evidence type="ECO:0000313" key="11">
    <source>
        <dbReference type="EMBL" id="OEJ26432.1"/>
    </source>
</evidence>
<dbReference type="GO" id="GO:0004674">
    <property type="term" value="F:protein serine/threonine kinase activity"/>
    <property type="evidence" value="ECO:0007669"/>
    <property type="project" value="UniProtKB-KW"/>
</dbReference>
<dbReference type="InterPro" id="IPR011990">
    <property type="entry name" value="TPR-like_helical_dom_sf"/>
</dbReference>
<dbReference type="EMBL" id="MEHJ01000001">
    <property type="protein sequence ID" value="OEJ26432.1"/>
    <property type="molecule type" value="Genomic_DNA"/>
</dbReference>
<reference evidence="11 12" key="1">
    <citation type="submission" date="2016-08" db="EMBL/GenBank/DDBJ databases">
        <title>Complete genome sequence of Streptomyces agglomeratus strain 6-3-2, a novel anti-MRSA actinomycete isolated from Wuli of Tebit, China.</title>
        <authorList>
            <person name="Chen X."/>
        </authorList>
    </citation>
    <scope>NUCLEOTIDE SEQUENCE [LARGE SCALE GENOMIC DNA]</scope>
    <source>
        <strain evidence="11 12">6-3-2</strain>
    </source>
</reference>
<proteinExistence type="predicted"/>
<keyword evidence="6" id="KW-0067">ATP-binding</keyword>
<protein>
    <recommendedName>
        <fullName evidence="1">non-specific serine/threonine protein kinase</fullName>
        <ecNumber evidence="1">2.7.11.1</ecNumber>
    </recommendedName>
</protein>
<evidence type="ECO:0000256" key="6">
    <source>
        <dbReference type="ARBA" id="ARBA00022840"/>
    </source>
</evidence>
<sequence length="835" mass="91077">MTETGFCDLTGLPVDEEPEAQAQAEAEAPVGEGPARVGATRNTGAAARKAAADAAAERAADAARFVLSSAGDGLMDLPVVKVPDPALLVEPVVDQPSSHVMRCGNPDCTELIGVVTAEGRCSCGTPYALQPQLSCDDVLADQYHVVGPIAHGGLGWVYLAEDAQLYNRPVALKGLRNPHSSLAREVALRERRHLTDLNHKDIIRVINYATHRPTGTDYIVMEFAGGMALHQIAERIARDEEPFAGPRVHEFIVSYGIRILDALGYLHTHERKVYGDMKPDNVMHCGDGIKVIDVGGVREFGAAGPYTDHYKGPEVGEDGGAYPYSDLYSVGVTLRELADSAHHPARGLGAESLHRALARATDEEPRKRFATAAEMSLQLRGVIRELRSLRLGTETFEPSRLFEPASAALDGGLGAAPALDSWAYGTHRLPLNAARPSADEVAAGLPVPKTDPDDPQAASLARISYDAPGLLQLLADWRPSTELHLLRCRLHLDQARRASVRRTGQRGHHHKRARAELDLAVARVGDMAPHDWRLRWHAGLLHLSEDRIAEAREEFDLVYDSLPGEYAPKLALGYCHERLGEPDRARDYYEAVWLRNHSLGSAAFGLARIHLAREEREKALDILEHVPKDSRHRTAARTAVVRILAGRRPPDGAPPPLESVITALARVTQLQEEEGLTDRHAVLRLETHIREVVLDWLCGAPDGLKRSESGAPDGVQGSESGAPDGVEGSGGGAPGGTARAHGGARRLAELRERVQDGELTENRLRRRLEEAYRGLAHQAGDVRAHALLDLANGIRPLRWTHKEHAWLRTAQQVRTMREAWKAAQELQQPESSPSK</sequence>
<dbReference type="PROSITE" id="PS50011">
    <property type="entry name" value="PROTEIN_KINASE_DOM"/>
    <property type="match status" value="1"/>
</dbReference>
<keyword evidence="3" id="KW-0808">Transferase</keyword>
<evidence type="ECO:0000256" key="5">
    <source>
        <dbReference type="ARBA" id="ARBA00022777"/>
    </source>
</evidence>
<dbReference type="SUPFAM" id="SSF56112">
    <property type="entry name" value="Protein kinase-like (PK-like)"/>
    <property type="match status" value="1"/>
</dbReference>
<dbReference type="InterPro" id="IPR000719">
    <property type="entry name" value="Prot_kinase_dom"/>
</dbReference>
<feature type="compositionally biased region" description="Low complexity" evidence="9">
    <location>
        <begin position="20"/>
        <end position="38"/>
    </location>
</feature>
<organism evidence="11 12">
    <name type="scientific">Streptomyces agglomeratus</name>
    <dbReference type="NCBI Taxonomy" id="285458"/>
    <lineage>
        <taxon>Bacteria</taxon>
        <taxon>Bacillati</taxon>
        <taxon>Actinomycetota</taxon>
        <taxon>Actinomycetes</taxon>
        <taxon>Kitasatosporales</taxon>
        <taxon>Streptomycetaceae</taxon>
        <taxon>Streptomyces</taxon>
    </lineage>
</organism>
<dbReference type="Pfam" id="PF00069">
    <property type="entry name" value="Pkinase"/>
    <property type="match status" value="1"/>
</dbReference>
<evidence type="ECO:0000256" key="9">
    <source>
        <dbReference type="SAM" id="MobiDB-lite"/>
    </source>
</evidence>
<keyword evidence="4" id="KW-0547">Nucleotide-binding</keyword>
<feature type="region of interest" description="Disordered" evidence="9">
    <location>
        <begin position="18"/>
        <end position="38"/>
    </location>
</feature>
<dbReference type="PANTHER" id="PTHR24363">
    <property type="entry name" value="SERINE/THREONINE PROTEIN KINASE"/>
    <property type="match status" value="1"/>
</dbReference>
<evidence type="ECO:0000256" key="8">
    <source>
        <dbReference type="ARBA" id="ARBA00048679"/>
    </source>
</evidence>
<gene>
    <name evidence="11" type="ORF">AS594_20000</name>
</gene>
<dbReference type="OrthoDB" id="137117at2"/>
<dbReference type="EC" id="2.7.11.1" evidence="1"/>
<dbReference type="Pfam" id="PF16918">
    <property type="entry name" value="PknG_TPR"/>
    <property type="match status" value="1"/>
</dbReference>
<comment type="catalytic activity">
    <reaction evidence="8">
        <text>L-seryl-[protein] + ATP = O-phospho-L-seryl-[protein] + ADP + H(+)</text>
        <dbReference type="Rhea" id="RHEA:17989"/>
        <dbReference type="Rhea" id="RHEA-COMP:9863"/>
        <dbReference type="Rhea" id="RHEA-COMP:11604"/>
        <dbReference type="ChEBI" id="CHEBI:15378"/>
        <dbReference type="ChEBI" id="CHEBI:29999"/>
        <dbReference type="ChEBI" id="CHEBI:30616"/>
        <dbReference type="ChEBI" id="CHEBI:83421"/>
        <dbReference type="ChEBI" id="CHEBI:456216"/>
        <dbReference type="EC" id="2.7.11.1"/>
    </reaction>
</comment>
<dbReference type="SMART" id="SM00220">
    <property type="entry name" value="S_TKc"/>
    <property type="match status" value="1"/>
</dbReference>
<comment type="catalytic activity">
    <reaction evidence="7">
        <text>L-threonyl-[protein] + ATP = O-phospho-L-threonyl-[protein] + ADP + H(+)</text>
        <dbReference type="Rhea" id="RHEA:46608"/>
        <dbReference type="Rhea" id="RHEA-COMP:11060"/>
        <dbReference type="Rhea" id="RHEA-COMP:11605"/>
        <dbReference type="ChEBI" id="CHEBI:15378"/>
        <dbReference type="ChEBI" id="CHEBI:30013"/>
        <dbReference type="ChEBI" id="CHEBI:30616"/>
        <dbReference type="ChEBI" id="CHEBI:61977"/>
        <dbReference type="ChEBI" id="CHEBI:456216"/>
        <dbReference type="EC" id="2.7.11.1"/>
    </reaction>
</comment>
<dbReference type="InterPro" id="IPR011009">
    <property type="entry name" value="Kinase-like_dom_sf"/>
</dbReference>
<accession>A0A1E5PA61</accession>
<dbReference type="Proteomes" id="UP000095759">
    <property type="component" value="Unassembled WGS sequence"/>
</dbReference>
<keyword evidence="12" id="KW-1185">Reference proteome</keyword>
<keyword evidence="5" id="KW-0418">Kinase</keyword>
<dbReference type="InterPro" id="IPR031636">
    <property type="entry name" value="PknG_TPR"/>
</dbReference>
<dbReference type="Gene3D" id="1.25.40.10">
    <property type="entry name" value="Tetratricopeptide repeat domain"/>
    <property type="match status" value="1"/>
</dbReference>
<evidence type="ECO:0000256" key="4">
    <source>
        <dbReference type="ARBA" id="ARBA00022741"/>
    </source>
</evidence>
<dbReference type="GO" id="GO:0005524">
    <property type="term" value="F:ATP binding"/>
    <property type="evidence" value="ECO:0007669"/>
    <property type="project" value="UniProtKB-KW"/>
</dbReference>
<dbReference type="RefSeq" id="WP_069932471.1">
    <property type="nucleotide sequence ID" value="NZ_MEHJ01000001.1"/>
</dbReference>
<evidence type="ECO:0000256" key="7">
    <source>
        <dbReference type="ARBA" id="ARBA00047899"/>
    </source>
</evidence>
<comment type="caution">
    <text evidence="11">The sequence shown here is derived from an EMBL/GenBank/DDBJ whole genome shotgun (WGS) entry which is preliminary data.</text>
</comment>
<dbReference type="PANTHER" id="PTHR24363:SF0">
    <property type="entry name" value="SERINE_THREONINE KINASE LIKE DOMAIN CONTAINING 1"/>
    <property type="match status" value="1"/>
</dbReference>
<dbReference type="STRING" id="285458.BGM19_16950"/>
<dbReference type="Gene3D" id="3.30.200.20">
    <property type="entry name" value="Phosphorylase Kinase, domain 1"/>
    <property type="match status" value="1"/>
</dbReference>
<dbReference type="Gene3D" id="1.10.510.10">
    <property type="entry name" value="Transferase(Phosphotransferase) domain 1"/>
    <property type="match status" value="1"/>
</dbReference>
<evidence type="ECO:0000313" key="12">
    <source>
        <dbReference type="Proteomes" id="UP000095759"/>
    </source>
</evidence>
<name>A0A1E5PA61_9ACTN</name>
<dbReference type="SUPFAM" id="SSF48452">
    <property type="entry name" value="TPR-like"/>
    <property type="match status" value="1"/>
</dbReference>